<comment type="caution">
    <text evidence="2">The sequence shown here is derived from an EMBL/GenBank/DDBJ whole genome shotgun (WGS) entry which is preliminary data.</text>
</comment>
<feature type="compositionally biased region" description="Basic and acidic residues" evidence="1">
    <location>
        <begin position="137"/>
        <end position="185"/>
    </location>
</feature>
<protein>
    <submittedName>
        <fullName evidence="2">Uncharacterized protein</fullName>
    </submittedName>
</protein>
<feature type="region of interest" description="Disordered" evidence="1">
    <location>
        <begin position="17"/>
        <end position="185"/>
    </location>
</feature>
<sequence length="185" mass="19873">MSLTIRRTLLSQRLRLAPTSLRTQQIRLASGDYGSPGHKDDPAADPQKQGSNPSADKEHPGPPAPEVGQGTGGGPTKASKDGHNTSTKQDPKQPTQQQQKRGFHTSATAWAEKSKDTKGAQPKILSDAAPSGEQQSEDVKRHNEEFAKRADKPIEKVRDDSSDGKDEKVGKGFWGKDSDGKPSQG</sequence>
<dbReference type="EMBL" id="ML996085">
    <property type="protein sequence ID" value="KAF2153331.1"/>
    <property type="molecule type" value="Genomic_DNA"/>
</dbReference>
<evidence type="ECO:0000313" key="2">
    <source>
        <dbReference type="EMBL" id="KAF2153331.1"/>
    </source>
</evidence>
<evidence type="ECO:0000313" key="3">
    <source>
        <dbReference type="Proteomes" id="UP000799439"/>
    </source>
</evidence>
<name>A0A9P4J1A3_9PEZI</name>
<accession>A0A9P4J1A3</accession>
<dbReference type="AlphaFoldDB" id="A0A9P4J1A3"/>
<proteinExistence type="predicted"/>
<organism evidence="2 3">
    <name type="scientific">Myriangium duriaei CBS 260.36</name>
    <dbReference type="NCBI Taxonomy" id="1168546"/>
    <lineage>
        <taxon>Eukaryota</taxon>
        <taxon>Fungi</taxon>
        <taxon>Dikarya</taxon>
        <taxon>Ascomycota</taxon>
        <taxon>Pezizomycotina</taxon>
        <taxon>Dothideomycetes</taxon>
        <taxon>Dothideomycetidae</taxon>
        <taxon>Myriangiales</taxon>
        <taxon>Myriangiaceae</taxon>
        <taxon>Myriangium</taxon>
    </lineage>
</organism>
<keyword evidence="3" id="KW-1185">Reference proteome</keyword>
<reference evidence="2" key="1">
    <citation type="journal article" date="2020" name="Stud. Mycol.">
        <title>101 Dothideomycetes genomes: a test case for predicting lifestyles and emergence of pathogens.</title>
        <authorList>
            <person name="Haridas S."/>
            <person name="Albert R."/>
            <person name="Binder M."/>
            <person name="Bloem J."/>
            <person name="Labutti K."/>
            <person name="Salamov A."/>
            <person name="Andreopoulos B."/>
            <person name="Baker S."/>
            <person name="Barry K."/>
            <person name="Bills G."/>
            <person name="Bluhm B."/>
            <person name="Cannon C."/>
            <person name="Castanera R."/>
            <person name="Culley D."/>
            <person name="Daum C."/>
            <person name="Ezra D."/>
            <person name="Gonzalez J."/>
            <person name="Henrissat B."/>
            <person name="Kuo A."/>
            <person name="Liang C."/>
            <person name="Lipzen A."/>
            <person name="Lutzoni F."/>
            <person name="Magnuson J."/>
            <person name="Mondo S."/>
            <person name="Nolan M."/>
            <person name="Ohm R."/>
            <person name="Pangilinan J."/>
            <person name="Park H.-J."/>
            <person name="Ramirez L."/>
            <person name="Alfaro M."/>
            <person name="Sun H."/>
            <person name="Tritt A."/>
            <person name="Yoshinaga Y."/>
            <person name="Zwiers L.-H."/>
            <person name="Turgeon B."/>
            <person name="Goodwin S."/>
            <person name="Spatafora J."/>
            <person name="Crous P."/>
            <person name="Grigoriev I."/>
        </authorList>
    </citation>
    <scope>NUCLEOTIDE SEQUENCE</scope>
    <source>
        <strain evidence="2">CBS 260.36</strain>
    </source>
</reference>
<evidence type="ECO:0000256" key="1">
    <source>
        <dbReference type="SAM" id="MobiDB-lite"/>
    </source>
</evidence>
<dbReference type="OrthoDB" id="5334244at2759"/>
<dbReference type="Proteomes" id="UP000799439">
    <property type="component" value="Unassembled WGS sequence"/>
</dbReference>
<gene>
    <name evidence="2" type="ORF">K461DRAFT_293600</name>
</gene>